<dbReference type="Pfam" id="PF00106">
    <property type="entry name" value="adh_short"/>
    <property type="match status" value="1"/>
</dbReference>
<dbReference type="OrthoDB" id="425473at85007"/>
<keyword evidence="3" id="KW-1185">Reference proteome</keyword>
<dbReference type="EMBL" id="AP024237">
    <property type="protein sequence ID" value="BCO34496.1"/>
    <property type="molecule type" value="Genomic_DNA"/>
</dbReference>
<protein>
    <submittedName>
        <fullName evidence="2">Uncharacterized protein</fullName>
    </submittedName>
</protein>
<dbReference type="PANTHER" id="PTHR43943">
    <property type="entry name" value="DEHYDROGENASE/REDUCTASE (SDR FAMILY) MEMBER 4"/>
    <property type="match status" value="1"/>
</dbReference>
<proteinExistence type="inferred from homology"/>
<accession>A0A2G8B7K5</accession>
<evidence type="ECO:0000313" key="2">
    <source>
        <dbReference type="EMBL" id="BCO34496.1"/>
    </source>
</evidence>
<sequence length="93" mass="9671">MILDDLRITDQVAIVTGGGAGIGRGSAVAPAEAGDNVVVAARAKSHLDDTVRPIEQTVRTGLAVVTDVMIDEDVTNLVDTTVAQFGRLDISVR</sequence>
<gene>
    <name evidence="2" type="ORF">MHEC_09290</name>
</gene>
<dbReference type="PANTHER" id="PTHR43943:SF2">
    <property type="entry name" value="DEHYDROGENASE_REDUCTASE 4"/>
    <property type="match status" value="1"/>
</dbReference>
<evidence type="ECO:0000313" key="3">
    <source>
        <dbReference type="Proteomes" id="UP000595446"/>
    </source>
</evidence>
<name>A0A2G8B7K5_9MYCO</name>
<comment type="similarity">
    <text evidence="1">Belongs to the short-chain dehydrogenases/reductases (SDR) family.</text>
</comment>
<organism evidence="2 3">
    <name type="scientific">Mycobacterium heckeshornense</name>
    <dbReference type="NCBI Taxonomy" id="110505"/>
    <lineage>
        <taxon>Bacteria</taxon>
        <taxon>Bacillati</taxon>
        <taxon>Actinomycetota</taxon>
        <taxon>Actinomycetes</taxon>
        <taxon>Mycobacteriales</taxon>
        <taxon>Mycobacteriaceae</taxon>
        <taxon>Mycobacterium</taxon>
    </lineage>
</organism>
<dbReference type="Proteomes" id="UP000595446">
    <property type="component" value="Chromosome"/>
</dbReference>
<dbReference type="PRINTS" id="PR00081">
    <property type="entry name" value="GDHRDH"/>
</dbReference>
<dbReference type="RefSeq" id="WP_053093966.1">
    <property type="nucleotide sequence ID" value="NZ_AP024237.1"/>
</dbReference>
<dbReference type="Gene3D" id="3.40.50.720">
    <property type="entry name" value="NAD(P)-binding Rossmann-like Domain"/>
    <property type="match status" value="1"/>
</dbReference>
<evidence type="ECO:0000256" key="1">
    <source>
        <dbReference type="ARBA" id="ARBA00006484"/>
    </source>
</evidence>
<dbReference type="InterPro" id="IPR002347">
    <property type="entry name" value="SDR_fam"/>
</dbReference>
<dbReference type="AlphaFoldDB" id="A0A2G8B7K5"/>
<reference evidence="2 3" key="1">
    <citation type="submission" date="2020-12" db="EMBL/GenBank/DDBJ databases">
        <title>Complete genome sequence of Mycobacterium heckeshornense JCM 15655T, closely related to a pathogenic non-tuberculous mycobacterial species Mycobacterium xenopi.</title>
        <authorList>
            <person name="Yoshida M."/>
            <person name="Fukano H."/>
            <person name="Asakura T."/>
            <person name="Suzuki M."/>
            <person name="Hoshino Y."/>
        </authorList>
    </citation>
    <scope>NUCLEOTIDE SEQUENCE [LARGE SCALE GENOMIC DNA]</scope>
    <source>
        <strain evidence="2 3">JCM 15655</strain>
    </source>
</reference>
<dbReference type="SUPFAM" id="SSF51735">
    <property type="entry name" value="NAD(P)-binding Rossmann-fold domains"/>
    <property type="match status" value="1"/>
</dbReference>
<dbReference type="InterPro" id="IPR036291">
    <property type="entry name" value="NAD(P)-bd_dom_sf"/>
</dbReference>